<dbReference type="EMBL" id="LGRX02002705">
    <property type="protein sequence ID" value="KAK3283616.1"/>
    <property type="molecule type" value="Genomic_DNA"/>
</dbReference>
<dbReference type="Proteomes" id="UP001190700">
    <property type="component" value="Unassembled WGS sequence"/>
</dbReference>
<proteinExistence type="predicted"/>
<protein>
    <recommendedName>
        <fullName evidence="2">Dynein axonemal assembly factor 11-like CS domain-containing protein</fullName>
    </recommendedName>
</protein>
<feature type="region of interest" description="Disordered" evidence="1">
    <location>
        <begin position="248"/>
        <end position="287"/>
    </location>
</feature>
<reference evidence="3 4" key="1">
    <citation type="journal article" date="2015" name="Genome Biol. Evol.">
        <title>Comparative Genomics of a Bacterivorous Green Alga Reveals Evolutionary Causalities and Consequences of Phago-Mixotrophic Mode of Nutrition.</title>
        <authorList>
            <person name="Burns J.A."/>
            <person name="Paasch A."/>
            <person name="Narechania A."/>
            <person name="Kim E."/>
        </authorList>
    </citation>
    <scope>NUCLEOTIDE SEQUENCE [LARGE SCALE GENOMIC DNA]</scope>
    <source>
        <strain evidence="3 4">PLY_AMNH</strain>
    </source>
</reference>
<evidence type="ECO:0000259" key="2">
    <source>
        <dbReference type="Pfam" id="PF23602"/>
    </source>
</evidence>
<name>A0AAE0GT37_9CHLO</name>
<evidence type="ECO:0000313" key="4">
    <source>
        <dbReference type="Proteomes" id="UP001190700"/>
    </source>
</evidence>
<sequence>MIVRVVTHQGVTVERTLSCEVVESDGAGPAVLITETRVSPHPDSYWGDDRVTVTPIEEIQNAQSLPANDLDNVERPVAEDAPVEEEHEHSNVTDTRSVVEVDVPPKKAQRVSFLKFSTAFKKAPTTSPAAFKDGTSSAAAKQIKKKRQRSGLQAVGTSASTAEQPPENDVGIAKQQDTSEKTSQSPAPLPDSQRVEITQEPASLRPAGDACGPVTYERRAHGQKYADITAGVRSTSWKLPTMDHREMRAERDKHEAQKNGNMDKLCGGDSKASKPRHSEMPPLPLDGERIWQKNEGEWEFTLLESEDQKSIVLDVAIGKYLDTSLVELDVQPKLVRMLVKGKLLQLELMEEVNPDKSNAQRATISGHLVA</sequence>
<feature type="region of interest" description="Disordered" evidence="1">
    <location>
        <begin position="124"/>
        <end position="214"/>
    </location>
</feature>
<feature type="domain" description="Dynein axonemal assembly factor 11-like CS" evidence="2">
    <location>
        <begin position="274"/>
        <end position="369"/>
    </location>
</feature>
<keyword evidence="4" id="KW-1185">Reference proteome</keyword>
<comment type="caution">
    <text evidence="3">The sequence shown here is derived from an EMBL/GenBank/DDBJ whole genome shotgun (WGS) entry which is preliminary data.</text>
</comment>
<accession>A0AAE0GT37</accession>
<dbReference type="InterPro" id="IPR056496">
    <property type="entry name" value="CS_DNAAF11_C"/>
</dbReference>
<evidence type="ECO:0000313" key="3">
    <source>
        <dbReference type="EMBL" id="KAK3283616.1"/>
    </source>
</evidence>
<feature type="compositionally biased region" description="Basic and acidic residues" evidence="1">
    <location>
        <begin position="248"/>
        <end position="257"/>
    </location>
</feature>
<organism evidence="3 4">
    <name type="scientific">Cymbomonas tetramitiformis</name>
    <dbReference type="NCBI Taxonomy" id="36881"/>
    <lineage>
        <taxon>Eukaryota</taxon>
        <taxon>Viridiplantae</taxon>
        <taxon>Chlorophyta</taxon>
        <taxon>Pyramimonadophyceae</taxon>
        <taxon>Pyramimonadales</taxon>
        <taxon>Pyramimonadaceae</taxon>
        <taxon>Cymbomonas</taxon>
    </lineage>
</organism>
<dbReference type="Pfam" id="PF23602">
    <property type="entry name" value="CS_DNAAF11_C"/>
    <property type="match status" value="1"/>
</dbReference>
<dbReference type="AlphaFoldDB" id="A0AAE0GT37"/>
<evidence type="ECO:0000256" key="1">
    <source>
        <dbReference type="SAM" id="MobiDB-lite"/>
    </source>
</evidence>
<feature type="region of interest" description="Disordered" evidence="1">
    <location>
        <begin position="80"/>
        <end position="103"/>
    </location>
</feature>
<gene>
    <name evidence="3" type="ORF">CYMTET_8704</name>
</gene>